<dbReference type="Pfam" id="PF00753">
    <property type="entry name" value="Lactamase_B"/>
    <property type="match status" value="1"/>
</dbReference>
<accession>Q0AY33</accession>
<dbReference type="CDD" id="cd06262">
    <property type="entry name" value="metallo-hydrolase-like_MBL-fold"/>
    <property type="match status" value="1"/>
</dbReference>
<dbReference type="PANTHER" id="PTHR42951">
    <property type="entry name" value="METALLO-BETA-LACTAMASE DOMAIN-CONTAINING"/>
    <property type="match status" value="1"/>
</dbReference>
<sequence length="294" mass="34081">MVTPEDSPRYPYGNCLYVEDDIPAVLDLGAGGRAFQEIPCEKVQLALISHSHFDHLHGDSFFPRAGLYAGKEESKTYSDENEYLKFHGYELWAEMMPGIKRVAFSEVKPLPDDVPVKPGFRYIPLAGIFKDMERFQLGKTEITAIHLPGHTTGHYGFWIEKEGILFSGDMDLVVAGPWYSSNSADIGQLVSSVQRIREINPGLIVPSHRRLIFDKIEKRLDQYIGVVFKRQERILDLLKEAHTIDELLEYQMVFHGRRDIYLLFWEKMTLRNHIRFLLWEGMVEEVEKGRYKRC</sequence>
<dbReference type="EMBL" id="CP000448">
    <property type="protein sequence ID" value="ABI68371.1"/>
    <property type="molecule type" value="Genomic_DNA"/>
</dbReference>
<gene>
    <name evidence="2" type="ordered locus">Swol_1061</name>
</gene>
<dbReference type="Proteomes" id="UP000001968">
    <property type="component" value="Chromosome"/>
</dbReference>
<protein>
    <submittedName>
        <fullName evidence="2">Zn-dependent hydrolases including glyoxylases-like protein</fullName>
    </submittedName>
</protein>
<evidence type="ECO:0000259" key="1">
    <source>
        <dbReference type="SMART" id="SM00849"/>
    </source>
</evidence>
<dbReference type="STRING" id="335541.Swol_1061"/>
<keyword evidence="2" id="KW-0378">Hydrolase</keyword>
<keyword evidence="3" id="KW-1185">Reference proteome</keyword>
<dbReference type="SMART" id="SM00849">
    <property type="entry name" value="Lactamase_B"/>
    <property type="match status" value="1"/>
</dbReference>
<feature type="domain" description="Metallo-beta-lactamase" evidence="1">
    <location>
        <begin position="12"/>
        <end position="208"/>
    </location>
</feature>
<proteinExistence type="predicted"/>
<dbReference type="GO" id="GO:0016787">
    <property type="term" value="F:hydrolase activity"/>
    <property type="evidence" value="ECO:0007669"/>
    <property type="project" value="UniProtKB-KW"/>
</dbReference>
<dbReference type="Gene3D" id="3.60.15.10">
    <property type="entry name" value="Ribonuclease Z/Hydroxyacylglutathione hydrolase-like"/>
    <property type="match status" value="1"/>
</dbReference>
<dbReference type="InterPro" id="IPR036866">
    <property type="entry name" value="RibonucZ/Hydroxyglut_hydro"/>
</dbReference>
<dbReference type="InterPro" id="IPR001279">
    <property type="entry name" value="Metallo-B-lactamas"/>
</dbReference>
<dbReference type="KEGG" id="swo:Swol_1061"/>
<dbReference type="SUPFAM" id="SSF56281">
    <property type="entry name" value="Metallo-hydrolase/oxidoreductase"/>
    <property type="match status" value="1"/>
</dbReference>
<reference evidence="3" key="1">
    <citation type="journal article" date="2010" name="Environ. Microbiol.">
        <title>The genome of Syntrophomonas wolfei: new insights into syntrophic metabolism and biohydrogen production.</title>
        <authorList>
            <person name="Sieber J.R."/>
            <person name="Sims D.R."/>
            <person name="Han C."/>
            <person name="Kim E."/>
            <person name="Lykidis A."/>
            <person name="Lapidus A.L."/>
            <person name="McDonnald E."/>
            <person name="Rohlin L."/>
            <person name="Culley D.E."/>
            <person name="Gunsalus R."/>
            <person name="McInerney M.J."/>
        </authorList>
    </citation>
    <scope>NUCLEOTIDE SEQUENCE [LARGE SCALE GENOMIC DNA]</scope>
    <source>
        <strain evidence="3">DSM 2245B / Goettingen</strain>
    </source>
</reference>
<organism evidence="2 3">
    <name type="scientific">Syntrophomonas wolfei subsp. wolfei (strain DSM 2245B / Goettingen)</name>
    <dbReference type="NCBI Taxonomy" id="335541"/>
    <lineage>
        <taxon>Bacteria</taxon>
        <taxon>Bacillati</taxon>
        <taxon>Bacillota</taxon>
        <taxon>Clostridia</taxon>
        <taxon>Eubacteriales</taxon>
        <taxon>Syntrophomonadaceae</taxon>
        <taxon>Syntrophomonas</taxon>
    </lineage>
</organism>
<name>Q0AY33_SYNWW</name>
<dbReference type="AlphaFoldDB" id="Q0AY33"/>
<dbReference type="HOGENOM" id="CLU_936035_0_0_9"/>
<evidence type="ECO:0000313" key="3">
    <source>
        <dbReference type="Proteomes" id="UP000001968"/>
    </source>
</evidence>
<evidence type="ECO:0000313" key="2">
    <source>
        <dbReference type="EMBL" id="ABI68371.1"/>
    </source>
</evidence>
<dbReference type="InterPro" id="IPR050855">
    <property type="entry name" value="NDM-1-like"/>
</dbReference>
<dbReference type="eggNOG" id="COG0491">
    <property type="taxonomic scope" value="Bacteria"/>
</dbReference>